<dbReference type="AlphaFoldDB" id="A0A2P7ZY71"/>
<feature type="compositionally biased region" description="Polar residues" evidence="3">
    <location>
        <begin position="355"/>
        <end position="368"/>
    </location>
</feature>
<reference evidence="5 6" key="1">
    <citation type="submission" date="2017-05" db="EMBL/GenBank/DDBJ databases">
        <title>Draft genome sequence of Elsinoe australis.</title>
        <authorList>
            <person name="Cheng Q."/>
        </authorList>
    </citation>
    <scope>NUCLEOTIDE SEQUENCE [LARGE SCALE GENOMIC DNA]</scope>
    <source>
        <strain evidence="5 6">NL1</strain>
    </source>
</reference>
<dbReference type="InterPro" id="IPR001611">
    <property type="entry name" value="Leu-rich_rpt"/>
</dbReference>
<dbReference type="SUPFAM" id="SSF52058">
    <property type="entry name" value="L domain-like"/>
    <property type="match status" value="1"/>
</dbReference>
<feature type="compositionally biased region" description="Polar residues" evidence="3">
    <location>
        <begin position="639"/>
        <end position="654"/>
    </location>
</feature>
<feature type="region of interest" description="Disordered" evidence="3">
    <location>
        <begin position="210"/>
        <end position="262"/>
    </location>
</feature>
<organism evidence="5 6">
    <name type="scientific">Elsinoe australis</name>
    <dbReference type="NCBI Taxonomy" id="40998"/>
    <lineage>
        <taxon>Eukaryota</taxon>
        <taxon>Fungi</taxon>
        <taxon>Dikarya</taxon>
        <taxon>Ascomycota</taxon>
        <taxon>Pezizomycotina</taxon>
        <taxon>Dothideomycetes</taxon>
        <taxon>Dothideomycetidae</taxon>
        <taxon>Myriangiales</taxon>
        <taxon>Elsinoaceae</taxon>
        <taxon>Elsinoe</taxon>
    </lineage>
</organism>
<dbReference type="GO" id="GO:0005737">
    <property type="term" value="C:cytoplasm"/>
    <property type="evidence" value="ECO:0007669"/>
    <property type="project" value="TreeGrafter"/>
</dbReference>
<dbReference type="OrthoDB" id="1394818at2759"/>
<feature type="region of interest" description="Disordered" evidence="3">
    <location>
        <begin position="544"/>
        <end position="656"/>
    </location>
</feature>
<feature type="domain" description="Disease resistance R13L4/SHOC-2-like LRR" evidence="4">
    <location>
        <begin position="91"/>
        <end position="173"/>
    </location>
</feature>
<evidence type="ECO:0000313" key="5">
    <source>
        <dbReference type="EMBL" id="PSK53146.1"/>
    </source>
</evidence>
<comment type="caution">
    <text evidence="5">The sequence shown here is derived from an EMBL/GenBank/DDBJ whole genome shotgun (WGS) entry which is preliminary data.</text>
</comment>
<feature type="compositionally biased region" description="Low complexity" evidence="3">
    <location>
        <begin position="892"/>
        <end position="915"/>
    </location>
</feature>
<dbReference type="STRING" id="40998.A0A2P7ZY71"/>
<keyword evidence="2" id="KW-0677">Repeat</keyword>
<keyword evidence="6" id="KW-1185">Reference proteome</keyword>
<accession>A0A2P7ZY71</accession>
<dbReference type="InterPro" id="IPR050216">
    <property type="entry name" value="LRR_domain-containing"/>
</dbReference>
<dbReference type="InterPro" id="IPR055414">
    <property type="entry name" value="LRR_R13L4/SHOC2-like"/>
</dbReference>
<proteinExistence type="predicted"/>
<feature type="region of interest" description="Disordered" evidence="3">
    <location>
        <begin position="892"/>
        <end position="920"/>
    </location>
</feature>
<protein>
    <submittedName>
        <fullName evidence="5">Leucine-rich repeat-containing protein sog2</fullName>
    </submittedName>
</protein>
<sequence length="961" mass="105454">MERGSGSSWSHRRTPDTDDLIEYAKRALDESAKHHITNHDVPQPGWSVTTGEALNLNDRGLRHLPYEIIDLIKHRVERLALSRNKQITLPSEIGICTRLYYLNIRKNGLTEFPETILNIPNLQFLDLTQNELTSIPDEISRMQSLKFLALEYNNISRLPTALGDMTSLTKLRIDNNPIQYPPSEEIAETPDAQRRAGYDKPTYVCGQVKRFMRSEKERQRQKAESDMSESNLETPRPLRRTNTGRFPVRPSMGSVDNSDNDSGTMMGYRAPPIPQKSSARDSLAVAPLRRPGLAPLTMQGLGNRSRSETVAVGSQKTKRHGFVPSRKTSGPPSANSLLKEQGTVKPAHFRTASYANGANGLENTSGTMSPVDPQARRPWMSKSRLSSLPEDRRVSKITSPTIRSARLLVYSLDQLNRPIDDAIRILRSESSRMSNVERLHVNATQNLKELDAQLHILTPMTEEQTQDSKDIRLILKRSRYCVQAYHQVVSELRLNARKLVLRGDPMYLRALMLQLHACLLEVRNACTIQEATLAPVPPVSRFSNVSAARSDRTVTPTQPKPNSKRARGAKIIAGMREKSPGSASLQPPYSALMSNNSSRTTTMTSMSLATPRSTESFGPHMSRSPQAGRSPHTGRSPHASRSNTMTSSVSTQLPTPVLDSDEAHQFERIYLILKHATDIADQCLLGCRQDFFLRKEGAARSMASSASRAWAGALVKIDTLMNALNLLKARLKKMRLNDPSNRRSRDFWVCCDGVFNAWYDLASEMKSLNSAGHDISTIKPQMRPVQRAIKEASHVVNTSSMVKKAMEGIPPAGPRGAQGQVQTLPPTPLSAALGPAVQATVPNTPGLSGASIGGMSTHGAHGMHGVNGSFGGMHGMNGGGYGGMNGSVHGSMNGSMHGSMNGSMHGSMNGSMHGSMNGGTGVISPAEMVYGYQYGKPGHGQGERERERSDTVLSRYAVRGR</sequence>
<dbReference type="Proteomes" id="UP000243723">
    <property type="component" value="Unassembled WGS sequence"/>
</dbReference>
<dbReference type="InterPro" id="IPR019487">
    <property type="entry name" value="RAM_signalling_pathway_SOG2"/>
</dbReference>
<gene>
    <name evidence="5" type="ORF">B9Z65_3346</name>
</gene>
<dbReference type="SMART" id="SM00364">
    <property type="entry name" value="LRR_BAC"/>
    <property type="match status" value="3"/>
</dbReference>
<dbReference type="SMART" id="SM00369">
    <property type="entry name" value="LRR_TYP"/>
    <property type="match status" value="2"/>
</dbReference>
<name>A0A2P7ZY71_9PEZI</name>
<evidence type="ECO:0000256" key="1">
    <source>
        <dbReference type="ARBA" id="ARBA00022614"/>
    </source>
</evidence>
<feature type="region of interest" description="Disordered" evidence="3">
    <location>
        <begin position="355"/>
        <end position="393"/>
    </location>
</feature>
<feature type="compositionally biased region" description="Low complexity" evidence="3">
    <location>
        <begin position="593"/>
        <end position="607"/>
    </location>
</feature>
<feature type="compositionally biased region" description="Basic and acidic residues" evidence="3">
    <location>
        <begin position="941"/>
        <end position="950"/>
    </location>
</feature>
<feature type="compositionally biased region" description="Polar residues" evidence="3">
    <location>
        <begin position="544"/>
        <end position="561"/>
    </location>
</feature>
<dbReference type="InterPro" id="IPR032675">
    <property type="entry name" value="LRR_dom_sf"/>
</dbReference>
<evidence type="ECO:0000256" key="2">
    <source>
        <dbReference type="ARBA" id="ARBA00022737"/>
    </source>
</evidence>
<dbReference type="EMBL" id="NHZQ01000102">
    <property type="protein sequence ID" value="PSK53146.1"/>
    <property type="molecule type" value="Genomic_DNA"/>
</dbReference>
<evidence type="ECO:0000256" key="3">
    <source>
        <dbReference type="SAM" id="MobiDB-lite"/>
    </source>
</evidence>
<feature type="compositionally biased region" description="Polar residues" evidence="3">
    <location>
        <begin position="326"/>
        <end position="337"/>
    </location>
</feature>
<evidence type="ECO:0000313" key="6">
    <source>
        <dbReference type="Proteomes" id="UP000243723"/>
    </source>
</evidence>
<dbReference type="Gene3D" id="3.80.10.10">
    <property type="entry name" value="Ribonuclease Inhibitor"/>
    <property type="match status" value="1"/>
</dbReference>
<dbReference type="Pfam" id="PF23598">
    <property type="entry name" value="LRR_14"/>
    <property type="match status" value="1"/>
</dbReference>
<dbReference type="PANTHER" id="PTHR48051">
    <property type="match status" value="1"/>
</dbReference>
<dbReference type="PROSITE" id="PS51450">
    <property type="entry name" value="LRR"/>
    <property type="match status" value="1"/>
</dbReference>
<dbReference type="PANTHER" id="PTHR48051:SF1">
    <property type="entry name" value="RAS SUPPRESSOR PROTEIN 1"/>
    <property type="match status" value="1"/>
</dbReference>
<feature type="compositionally biased region" description="Basic and acidic residues" evidence="3">
    <location>
        <begin position="212"/>
        <end position="225"/>
    </location>
</feature>
<keyword evidence="1" id="KW-0433">Leucine-rich repeat</keyword>
<dbReference type="InterPro" id="IPR003591">
    <property type="entry name" value="Leu-rich_rpt_typical-subtyp"/>
</dbReference>
<feature type="region of interest" description="Disordered" evidence="3">
    <location>
        <begin position="294"/>
        <end position="337"/>
    </location>
</feature>
<feature type="region of interest" description="Disordered" evidence="3">
    <location>
        <begin position="934"/>
        <end position="961"/>
    </location>
</feature>
<dbReference type="Pfam" id="PF10428">
    <property type="entry name" value="SOG2"/>
    <property type="match status" value="1"/>
</dbReference>
<feature type="region of interest" description="Disordered" evidence="3">
    <location>
        <begin position="810"/>
        <end position="832"/>
    </location>
</feature>
<evidence type="ECO:0000259" key="4">
    <source>
        <dbReference type="Pfam" id="PF23598"/>
    </source>
</evidence>